<sequence length="77" mass="9117">MEALELKFHIHQIVDAIQNEQVLQTLYDFLKSKENEKDGSLWESLNEEQKKEVMLAFEESEDEGNLVDAKTVFRNFR</sequence>
<evidence type="ECO:0000313" key="2">
    <source>
        <dbReference type="Proteomes" id="UP000462014"/>
    </source>
</evidence>
<accession>A0A7K1SUM6</accession>
<name>A0A7K1SUM6_9SPHI</name>
<keyword evidence="2" id="KW-1185">Reference proteome</keyword>
<dbReference type="EMBL" id="WPIK01000004">
    <property type="protein sequence ID" value="MVN20973.1"/>
    <property type="molecule type" value="Genomic_DNA"/>
</dbReference>
<gene>
    <name evidence="1" type="ORF">GO621_05410</name>
</gene>
<dbReference type="Proteomes" id="UP000462014">
    <property type="component" value="Unassembled WGS sequence"/>
</dbReference>
<evidence type="ECO:0008006" key="3">
    <source>
        <dbReference type="Google" id="ProtNLM"/>
    </source>
</evidence>
<reference evidence="1 2" key="1">
    <citation type="submission" date="2019-12" db="EMBL/GenBank/DDBJ databases">
        <title>Mucilaginibacter sp. HMF7410 genome sequencing and assembly.</title>
        <authorList>
            <person name="Kang H."/>
            <person name="Cha I."/>
            <person name="Kim H."/>
            <person name="Joh K."/>
        </authorList>
    </citation>
    <scope>NUCLEOTIDE SEQUENCE [LARGE SCALE GENOMIC DNA]</scope>
    <source>
        <strain evidence="1 2">HMF7410</strain>
    </source>
</reference>
<protein>
    <recommendedName>
        <fullName evidence="3">Addiction module component</fullName>
    </recommendedName>
</protein>
<comment type="caution">
    <text evidence="1">The sequence shown here is derived from an EMBL/GenBank/DDBJ whole genome shotgun (WGS) entry which is preliminary data.</text>
</comment>
<evidence type="ECO:0000313" key="1">
    <source>
        <dbReference type="EMBL" id="MVN20973.1"/>
    </source>
</evidence>
<proteinExistence type="predicted"/>
<dbReference type="AlphaFoldDB" id="A0A7K1SUM6"/>
<organism evidence="1 2">
    <name type="scientific">Mucilaginibacter arboris</name>
    <dbReference type="NCBI Taxonomy" id="2682090"/>
    <lineage>
        <taxon>Bacteria</taxon>
        <taxon>Pseudomonadati</taxon>
        <taxon>Bacteroidota</taxon>
        <taxon>Sphingobacteriia</taxon>
        <taxon>Sphingobacteriales</taxon>
        <taxon>Sphingobacteriaceae</taxon>
        <taxon>Mucilaginibacter</taxon>
    </lineage>
</organism>